<gene>
    <name evidence="1" type="ORF">ABDJ38_00700</name>
</gene>
<dbReference type="RefSeq" id="WP_346783152.1">
    <property type="nucleotide sequence ID" value="NZ_JBDLBR010000001.1"/>
</dbReference>
<name>A0ABV0CSH2_9SPHN</name>
<keyword evidence="2" id="KW-1185">Reference proteome</keyword>
<organism evidence="1 2">
    <name type="scientific">Aurantiacibacter flavus</name>
    <dbReference type="NCBI Taxonomy" id="3145232"/>
    <lineage>
        <taxon>Bacteria</taxon>
        <taxon>Pseudomonadati</taxon>
        <taxon>Pseudomonadota</taxon>
        <taxon>Alphaproteobacteria</taxon>
        <taxon>Sphingomonadales</taxon>
        <taxon>Erythrobacteraceae</taxon>
        <taxon>Aurantiacibacter</taxon>
    </lineage>
</organism>
<reference evidence="1 2" key="1">
    <citation type="submission" date="2024-05" db="EMBL/GenBank/DDBJ databases">
        <authorList>
            <person name="Park S."/>
        </authorList>
    </citation>
    <scope>NUCLEOTIDE SEQUENCE [LARGE SCALE GENOMIC DNA]</scope>
    <source>
        <strain evidence="1 2">DGU5</strain>
    </source>
</reference>
<proteinExistence type="predicted"/>
<evidence type="ECO:0000313" key="1">
    <source>
        <dbReference type="EMBL" id="MEN7535690.1"/>
    </source>
</evidence>
<protein>
    <submittedName>
        <fullName evidence="1">Uncharacterized protein</fullName>
    </submittedName>
</protein>
<sequence length="81" mass="8519">MSARSRARANRARAQLTAMLLFEEASALDSRAAQIGHVAGAALPLAIRRMALAMLAFEGDARGALEDPLRALIAESREGSG</sequence>
<evidence type="ECO:0000313" key="2">
    <source>
        <dbReference type="Proteomes" id="UP001484535"/>
    </source>
</evidence>
<dbReference type="EMBL" id="JBDLBR010000001">
    <property type="protein sequence ID" value="MEN7535690.1"/>
    <property type="molecule type" value="Genomic_DNA"/>
</dbReference>
<accession>A0ABV0CSH2</accession>
<dbReference type="Proteomes" id="UP001484535">
    <property type="component" value="Unassembled WGS sequence"/>
</dbReference>
<comment type="caution">
    <text evidence="1">The sequence shown here is derived from an EMBL/GenBank/DDBJ whole genome shotgun (WGS) entry which is preliminary data.</text>
</comment>